<reference evidence="2" key="1">
    <citation type="submission" date="2022-10" db="EMBL/GenBank/DDBJ databases">
        <title>Adaptive evolution leads to modifications in subtelomeric GC content in a zoonotic Cryptosporidium species.</title>
        <authorList>
            <person name="Li J."/>
            <person name="Feng Y."/>
            <person name="Xiao L."/>
        </authorList>
    </citation>
    <scope>NUCLEOTIDE SEQUENCE</scope>
    <source>
        <strain evidence="2">25894</strain>
    </source>
</reference>
<name>A0ABQ8P7Z1_9CRYT</name>
<protein>
    <submittedName>
        <fullName evidence="2">Uncharacterized protein</fullName>
    </submittedName>
</protein>
<evidence type="ECO:0000313" key="2">
    <source>
        <dbReference type="EMBL" id="KAJ1611590.1"/>
    </source>
</evidence>
<feature type="region of interest" description="Disordered" evidence="1">
    <location>
        <begin position="1"/>
        <end position="21"/>
    </location>
</feature>
<dbReference type="Proteomes" id="UP001071777">
    <property type="component" value="Unassembled WGS sequence"/>
</dbReference>
<gene>
    <name evidence="2" type="ORF">OJ252_1491</name>
</gene>
<keyword evidence="3" id="KW-1185">Reference proteome</keyword>
<comment type="caution">
    <text evidence="2">The sequence shown here is derived from an EMBL/GenBank/DDBJ whole genome shotgun (WGS) entry which is preliminary data.</text>
</comment>
<evidence type="ECO:0000256" key="1">
    <source>
        <dbReference type="SAM" id="MobiDB-lite"/>
    </source>
</evidence>
<evidence type="ECO:0000313" key="3">
    <source>
        <dbReference type="Proteomes" id="UP001071777"/>
    </source>
</evidence>
<proteinExistence type="predicted"/>
<sequence>MSNSGEAEGSPSKPRTQIEAGRQQHVLIDRKRLITFTLMDICLLLEKVMEQQGDESVVTCASIDWNLIASQLDKDPFEIEYFWRVFDPDTHFRPSLGYAVVPVELNLNQEAKLLYANADPRANAAYNYNLQRSASSKMDLIRDQTTLKPILDLARMKAQLLKSAHDAKKKFNSLACTPANGAGGKGGN</sequence>
<organism evidence="2 3">
    <name type="scientific">Cryptosporidium canis</name>
    <dbReference type="NCBI Taxonomy" id="195482"/>
    <lineage>
        <taxon>Eukaryota</taxon>
        <taxon>Sar</taxon>
        <taxon>Alveolata</taxon>
        <taxon>Apicomplexa</taxon>
        <taxon>Conoidasida</taxon>
        <taxon>Coccidia</taxon>
        <taxon>Eucoccidiorida</taxon>
        <taxon>Eimeriorina</taxon>
        <taxon>Cryptosporidiidae</taxon>
        <taxon>Cryptosporidium</taxon>
    </lineage>
</organism>
<dbReference type="EMBL" id="JAPCXB010000057">
    <property type="protein sequence ID" value="KAJ1611590.1"/>
    <property type="molecule type" value="Genomic_DNA"/>
</dbReference>
<accession>A0ABQ8P7Z1</accession>